<keyword evidence="3" id="KW-1185">Reference proteome</keyword>
<feature type="domain" description="PD-(D/E)XK nuclease-like" evidence="1">
    <location>
        <begin position="5"/>
        <end position="93"/>
    </location>
</feature>
<gene>
    <name evidence="2" type="ORF">SAMN05216377_12325</name>
</gene>
<dbReference type="Proteomes" id="UP000198967">
    <property type="component" value="Unassembled WGS sequence"/>
</dbReference>
<dbReference type="AlphaFoldDB" id="A0A1G8CPQ0"/>
<reference evidence="2 3" key="1">
    <citation type="submission" date="2016-10" db="EMBL/GenBank/DDBJ databases">
        <authorList>
            <person name="de Groot N.N."/>
        </authorList>
    </citation>
    <scope>NUCLEOTIDE SEQUENCE [LARGE SCALE GENOMIC DNA]</scope>
    <source>
        <strain evidence="2 3">CGMCC 4.3143</strain>
    </source>
</reference>
<sequence length="98" mass="10522">MIGSHGSQFLRSVLLTDSVRRGGNTGVAVADSALAVVLSREDDPIARDVVHDLGRAQGVVPVAWWTLASFLDATAQEPELADWADSMRARYVDVVQST</sequence>
<evidence type="ECO:0000313" key="3">
    <source>
        <dbReference type="Proteomes" id="UP000198967"/>
    </source>
</evidence>
<dbReference type="STRING" id="366584.SAMN05216377_12325"/>
<evidence type="ECO:0000313" key="2">
    <source>
        <dbReference type="EMBL" id="SDH47458.1"/>
    </source>
</evidence>
<dbReference type="EMBL" id="FNBE01000023">
    <property type="protein sequence ID" value="SDH47458.1"/>
    <property type="molecule type" value="Genomic_DNA"/>
</dbReference>
<organism evidence="2 3">
    <name type="scientific">Pseudonocardia oroxyli</name>
    <dbReference type="NCBI Taxonomy" id="366584"/>
    <lineage>
        <taxon>Bacteria</taxon>
        <taxon>Bacillati</taxon>
        <taxon>Actinomycetota</taxon>
        <taxon>Actinomycetes</taxon>
        <taxon>Pseudonocardiales</taxon>
        <taxon>Pseudonocardiaceae</taxon>
        <taxon>Pseudonocardia</taxon>
    </lineage>
</organism>
<evidence type="ECO:0000259" key="1">
    <source>
        <dbReference type="Pfam" id="PF20796"/>
    </source>
</evidence>
<dbReference type="Pfam" id="PF20796">
    <property type="entry name" value="PDDEXK_13"/>
    <property type="match status" value="1"/>
</dbReference>
<accession>A0A1G8CPQ0</accession>
<protein>
    <recommendedName>
        <fullName evidence="1">PD-(D/E)XK nuclease-like domain-containing protein</fullName>
    </recommendedName>
</protein>
<dbReference type="OrthoDB" id="1092934at2"/>
<name>A0A1G8CPQ0_PSEOR</name>
<dbReference type="InterPro" id="IPR048822">
    <property type="entry name" value="PDDEXK_13"/>
</dbReference>
<proteinExistence type="predicted"/>